<protein>
    <submittedName>
        <fullName evidence="2">Uncharacterized protein</fullName>
    </submittedName>
</protein>
<evidence type="ECO:0000313" key="3">
    <source>
        <dbReference type="Proteomes" id="UP001314170"/>
    </source>
</evidence>
<dbReference type="AlphaFoldDB" id="A0AAV1R7X8"/>
<name>A0AAV1R7X8_9ROSI</name>
<keyword evidence="1" id="KW-0175">Coiled coil</keyword>
<organism evidence="2 3">
    <name type="scientific">Dovyalis caffra</name>
    <dbReference type="NCBI Taxonomy" id="77055"/>
    <lineage>
        <taxon>Eukaryota</taxon>
        <taxon>Viridiplantae</taxon>
        <taxon>Streptophyta</taxon>
        <taxon>Embryophyta</taxon>
        <taxon>Tracheophyta</taxon>
        <taxon>Spermatophyta</taxon>
        <taxon>Magnoliopsida</taxon>
        <taxon>eudicotyledons</taxon>
        <taxon>Gunneridae</taxon>
        <taxon>Pentapetalae</taxon>
        <taxon>rosids</taxon>
        <taxon>fabids</taxon>
        <taxon>Malpighiales</taxon>
        <taxon>Salicaceae</taxon>
        <taxon>Flacourtieae</taxon>
        <taxon>Dovyalis</taxon>
    </lineage>
</organism>
<evidence type="ECO:0000313" key="2">
    <source>
        <dbReference type="EMBL" id="CAK7329479.1"/>
    </source>
</evidence>
<gene>
    <name evidence="2" type="ORF">DCAF_LOCUS7234</name>
</gene>
<proteinExistence type="predicted"/>
<sequence length="61" mass="7226">MICQENEKKFEEERRDWEKERAVLSSNLFAHEYVSECQRLEKENADLTTRLATAKAEGYSN</sequence>
<accession>A0AAV1R7X8</accession>
<reference evidence="2 3" key="1">
    <citation type="submission" date="2024-01" db="EMBL/GenBank/DDBJ databases">
        <authorList>
            <person name="Waweru B."/>
        </authorList>
    </citation>
    <scope>NUCLEOTIDE SEQUENCE [LARGE SCALE GENOMIC DNA]</scope>
</reference>
<feature type="coiled-coil region" evidence="1">
    <location>
        <begin position="7"/>
        <end position="57"/>
    </location>
</feature>
<comment type="caution">
    <text evidence="2">The sequence shown here is derived from an EMBL/GenBank/DDBJ whole genome shotgun (WGS) entry which is preliminary data.</text>
</comment>
<dbReference type="Proteomes" id="UP001314170">
    <property type="component" value="Unassembled WGS sequence"/>
</dbReference>
<keyword evidence="3" id="KW-1185">Reference proteome</keyword>
<evidence type="ECO:0000256" key="1">
    <source>
        <dbReference type="SAM" id="Coils"/>
    </source>
</evidence>
<dbReference type="EMBL" id="CAWUPB010000913">
    <property type="protein sequence ID" value="CAK7329479.1"/>
    <property type="molecule type" value="Genomic_DNA"/>
</dbReference>